<dbReference type="InterPro" id="IPR031168">
    <property type="entry name" value="G_TrmE"/>
</dbReference>
<dbReference type="GO" id="GO:0030488">
    <property type="term" value="P:tRNA methylation"/>
    <property type="evidence" value="ECO:0007669"/>
    <property type="project" value="TreeGrafter"/>
</dbReference>
<proteinExistence type="inferred from homology"/>
<keyword evidence="5 10" id="KW-0547">Nucleotide-binding</keyword>
<dbReference type="Gene3D" id="3.40.50.300">
    <property type="entry name" value="P-loop containing nucleotide triphosphate hydrolases"/>
    <property type="match status" value="1"/>
</dbReference>
<dbReference type="InterPro" id="IPR025867">
    <property type="entry name" value="MnmE_helical"/>
</dbReference>
<comment type="similarity">
    <text evidence="1 10 11">Belongs to the TRAFAC class TrmE-Era-EngA-EngB-Septin-like GTPase superfamily. TrmE GTPase family.</text>
</comment>
<dbReference type="InterPro" id="IPR027266">
    <property type="entry name" value="TrmE/GcvT-like"/>
</dbReference>
<sequence>MLSSGLLRVALKRRLTPDTLESDVVLAQDTIVAIATPAGKGGVGIVRLSGKDALTIGERLTQSALKPRYAHFTGFFENASSTTDNLLDEGIVIYFKAPHSFTGEDVVELQGHGGPVLLDAIVRECIQQGARMANPGEFSERAFLNDKLDLAQAEAIADLIDSSSLEAAKNALRSLQGAFSSHIHQLVEQVTHLRVFVEAAIDFPEEEIDFITDGRVSEQLSGIKQQLASTLESARQGSILREGMTVVIAGRPNAGKSSLLNALAGHDAAIVTDIAGTTRDVLKEQIHIDGMPLHIIDTAGLRESADIVEQEGIRRAWQAIEQADAILLVNDSTTTDMTLPASEIWPAFTQRLPSLDHLTVIHNKCDLSEVQASMDNHDGVPVIKLSAKAGDGLPLLTNHLKAIAGLNQQAEGGFTARRRHLDALERAMRYLDAGELQLNNLGAGELLAEDLRYCQQCLSEITGEFSSDDLLGEIFSSFCIGK</sequence>
<dbReference type="HAMAP" id="MF_00379">
    <property type="entry name" value="GTPase_MnmE"/>
    <property type="match status" value="1"/>
</dbReference>
<evidence type="ECO:0000259" key="12">
    <source>
        <dbReference type="PROSITE" id="PS51709"/>
    </source>
</evidence>
<feature type="binding site" evidence="10">
    <location>
        <position position="274"/>
    </location>
    <ligand>
        <name>K(+)</name>
        <dbReference type="ChEBI" id="CHEBI:29103"/>
    </ligand>
</feature>
<evidence type="ECO:0000256" key="4">
    <source>
        <dbReference type="ARBA" id="ARBA00022723"/>
    </source>
</evidence>
<dbReference type="SUPFAM" id="SSF116878">
    <property type="entry name" value="TrmE connector domain"/>
    <property type="match status" value="1"/>
</dbReference>
<dbReference type="NCBIfam" id="TIGR00450">
    <property type="entry name" value="mnmE_trmE_thdF"/>
    <property type="match status" value="1"/>
</dbReference>
<dbReference type="PANTHER" id="PTHR42714">
    <property type="entry name" value="TRNA MODIFICATION GTPASE GTPBP3"/>
    <property type="match status" value="1"/>
</dbReference>
<feature type="binding site" evidence="10">
    <location>
        <position position="482"/>
    </location>
    <ligand>
        <name>(6S)-5-formyl-5,6,7,8-tetrahydrofolate</name>
        <dbReference type="ChEBI" id="CHEBI:57457"/>
    </ligand>
</feature>
<keyword evidence="3 10" id="KW-0819">tRNA processing</keyword>
<evidence type="ECO:0000256" key="8">
    <source>
        <dbReference type="ARBA" id="ARBA00022958"/>
    </source>
</evidence>
<keyword evidence="2 10" id="KW-0963">Cytoplasm</keyword>
<dbReference type="Pfam" id="PF01926">
    <property type="entry name" value="MMR_HSR1"/>
    <property type="match status" value="1"/>
</dbReference>
<protein>
    <recommendedName>
        <fullName evidence="10">tRNA modification GTPase MnmE</fullName>
        <ecNumber evidence="10">3.6.-.-</ecNumber>
    </recommendedName>
</protein>
<dbReference type="InterPro" id="IPR027417">
    <property type="entry name" value="P-loop_NTPase"/>
</dbReference>
<evidence type="ECO:0000256" key="11">
    <source>
        <dbReference type="RuleBase" id="RU003313"/>
    </source>
</evidence>
<comment type="function">
    <text evidence="10">Exhibits a very high intrinsic GTPase hydrolysis rate. Involved in the addition of a carboxymethylaminomethyl (cmnm) group at the wobble position (U34) of certain tRNAs, forming tRNA-cmnm(5)s(2)U34.</text>
</comment>
<dbReference type="Proteomes" id="UP000434580">
    <property type="component" value="Unassembled WGS sequence"/>
</dbReference>
<feature type="binding site" evidence="10">
    <location>
        <position position="147"/>
    </location>
    <ligand>
        <name>(6S)-5-formyl-5,6,7,8-tetrahydrofolate</name>
        <dbReference type="ChEBI" id="CHEBI:57457"/>
    </ligand>
</feature>
<dbReference type="InterPro" id="IPR027368">
    <property type="entry name" value="MnmE_dom2"/>
</dbReference>
<feature type="binding site" evidence="10">
    <location>
        <position position="47"/>
    </location>
    <ligand>
        <name>(6S)-5-formyl-5,6,7,8-tetrahydrofolate</name>
        <dbReference type="ChEBI" id="CHEBI:57457"/>
    </ligand>
</feature>
<evidence type="ECO:0000256" key="3">
    <source>
        <dbReference type="ARBA" id="ARBA00022694"/>
    </source>
</evidence>
<evidence type="ECO:0000256" key="7">
    <source>
        <dbReference type="ARBA" id="ARBA00022842"/>
    </source>
</evidence>
<feature type="domain" description="TrmE-type G" evidence="12">
    <location>
        <begin position="243"/>
        <end position="405"/>
    </location>
</feature>
<comment type="caution">
    <text evidence="10">Lacks conserved residue(s) required for the propagation of feature annotation.</text>
</comment>
<evidence type="ECO:0000313" key="13">
    <source>
        <dbReference type="EMBL" id="CAA0083213.1"/>
    </source>
</evidence>
<dbReference type="NCBIfam" id="TIGR00231">
    <property type="entry name" value="small_GTP"/>
    <property type="match status" value="1"/>
</dbReference>
<dbReference type="Gene3D" id="1.20.120.430">
    <property type="entry name" value="tRNA modification GTPase MnmE domain 2"/>
    <property type="match status" value="1"/>
</dbReference>
<evidence type="ECO:0000256" key="10">
    <source>
        <dbReference type="HAMAP-Rule" id="MF_00379"/>
    </source>
</evidence>
<comment type="subunit">
    <text evidence="10">Homodimer. Heterotetramer of two MnmE and two MnmG subunits.</text>
</comment>
<dbReference type="Pfam" id="PF10396">
    <property type="entry name" value="TrmE_N"/>
    <property type="match status" value="1"/>
</dbReference>
<dbReference type="PROSITE" id="PS51709">
    <property type="entry name" value="G_TRME"/>
    <property type="match status" value="1"/>
</dbReference>
<keyword evidence="4 10" id="KW-0479">Metal-binding</keyword>
<dbReference type="NCBIfam" id="NF003661">
    <property type="entry name" value="PRK05291.1-3"/>
    <property type="match status" value="1"/>
</dbReference>
<feature type="binding site" evidence="10">
    <location>
        <begin position="253"/>
        <end position="258"/>
    </location>
    <ligand>
        <name>GTP</name>
        <dbReference type="ChEBI" id="CHEBI:37565"/>
    </ligand>
</feature>
<dbReference type="GO" id="GO:0005525">
    <property type="term" value="F:GTP binding"/>
    <property type="evidence" value="ECO:0007669"/>
    <property type="project" value="UniProtKB-UniRule"/>
</dbReference>
<feature type="binding site" evidence="10">
    <location>
        <position position="253"/>
    </location>
    <ligand>
        <name>K(+)</name>
        <dbReference type="ChEBI" id="CHEBI:29103"/>
    </ligand>
</feature>
<gene>
    <name evidence="10 13" type="primary">mnmE</name>
    <name evidence="10" type="synonym">trmE</name>
    <name evidence="13" type="ORF">DPBNPPHM_00559</name>
</gene>
<evidence type="ECO:0000313" key="14">
    <source>
        <dbReference type="Proteomes" id="UP000434580"/>
    </source>
</evidence>
<dbReference type="InterPro" id="IPR005225">
    <property type="entry name" value="Small_GTP-bd"/>
</dbReference>
<dbReference type="SUPFAM" id="SSF52540">
    <property type="entry name" value="P-loop containing nucleoside triphosphate hydrolases"/>
    <property type="match status" value="1"/>
</dbReference>
<comment type="cofactor">
    <cofactor evidence="10">
        <name>K(+)</name>
        <dbReference type="ChEBI" id="CHEBI:29103"/>
    </cofactor>
    <text evidence="10">Binds 1 potassium ion per subunit.</text>
</comment>
<feature type="binding site" evidence="10">
    <location>
        <position position="278"/>
    </location>
    <ligand>
        <name>Mg(2+)</name>
        <dbReference type="ChEBI" id="CHEBI:18420"/>
    </ligand>
</feature>
<dbReference type="AlphaFoldDB" id="A0A5S9MW09"/>
<dbReference type="EC" id="3.6.-.-" evidence="10"/>
<dbReference type="CDD" id="cd04164">
    <property type="entry name" value="trmE"/>
    <property type="match status" value="1"/>
</dbReference>
<feature type="binding site" evidence="10">
    <location>
        <begin position="272"/>
        <end position="278"/>
    </location>
    <ligand>
        <name>GTP</name>
        <dbReference type="ChEBI" id="CHEBI:37565"/>
    </ligand>
</feature>
<evidence type="ECO:0000256" key="5">
    <source>
        <dbReference type="ARBA" id="ARBA00022741"/>
    </source>
</evidence>
<dbReference type="EMBL" id="CACSII010000001">
    <property type="protein sequence ID" value="CAA0083213.1"/>
    <property type="molecule type" value="Genomic_DNA"/>
</dbReference>
<dbReference type="Gene3D" id="3.30.1360.120">
    <property type="entry name" value="Probable tRNA modification gtpase trme, domain 1"/>
    <property type="match status" value="1"/>
</dbReference>
<comment type="subcellular location">
    <subcellularLocation>
        <location evidence="10">Cytoplasm</location>
    </subcellularLocation>
</comment>
<evidence type="ECO:0000256" key="2">
    <source>
        <dbReference type="ARBA" id="ARBA00022490"/>
    </source>
</evidence>
<reference evidence="13 14" key="1">
    <citation type="submission" date="2019-11" db="EMBL/GenBank/DDBJ databases">
        <authorList>
            <person name="Holert J."/>
        </authorList>
    </citation>
    <scope>NUCLEOTIDE SEQUENCE [LARGE SCALE GENOMIC DNA]</scope>
    <source>
        <strain evidence="13">BC5_2</strain>
    </source>
</reference>
<feature type="binding site" evidence="10">
    <location>
        <position position="277"/>
    </location>
    <ligand>
        <name>K(+)</name>
        <dbReference type="ChEBI" id="CHEBI:29103"/>
    </ligand>
</feature>
<evidence type="ECO:0000256" key="9">
    <source>
        <dbReference type="ARBA" id="ARBA00023134"/>
    </source>
</evidence>
<dbReference type="Pfam" id="PF12631">
    <property type="entry name" value="MnmE_helical"/>
    <property type="match status" value="1"/>
</dbReference>
<dbReference type="InterPro" id="IPR018948">
    <property type="entry name" value="GTP-bd_TrmE_N"/>
</dbReference>
<name>A0A5S9MW09_9GAMM</name>
<feature type="binding site" evidence="10">
    <location>
        <begin position="297"/>
        <end position="300"/>
    </location>
    <ligand>
        <name>GTP</name>
        <dbReference type="ChEBI" id="CHEBI:37565"/>
    </ligand>
</feature>
<feature type="binding site" evidence="10">
    <location>
        <position position="257"/>
    </location>
    <ligand>
        <name>Mg(2+)</name>
        <dbReference type="ChEBI" id="CHEBI:18420"/>
    </ligand>
</feature>
<evidence type="ECO:0000256" key="6">
    <source>
        <dbReference type="ARBA" id="ARBA00022801"/>
    </source>
</evidence>
<keyword evidence="7 10" id="KW-0460">Magnesium</keyword>
<dbReference type="CDD" id="cd14858">
    <property type="entry name" value="TrmE_N"/>
    <property type="match status" value="1"/>
</dbReference>
<dbReference type="GO" id="GO:0002098">
    <property type="term" value="P:tRNA wobble uridine modification"/>
    <property type="evidence" value="ECO:0007669"/>
    <property type="project" value="TreeGrafter"/>
</dbReference>
<feature type="binding site" evidence="10">
    <location>
        <position position="272"/>
    </location>
    <ligand>
        <name>K(+)</name>
        <dbReference type="ChEBI" id="CHEBI:29103"/>
    </ligand>
</feature>
<dbReference type="GO" id="GO:0046872">
    <property type="term" value="F:metal ion binding"/>
    <property type="evidence" value="ECO:0007669"/>
    <property type="project" value="UniProtKB-KW"/>
</dbReference>
<organism evidence="13 14">
    <name type="scientific">BD1-7 clade bacterium</name>
    <dbReference type="NCBI Taxonomy" id="2029982"/>
    <lineage>
        <taxon>Bacteria</taxon>
        <taxon>Pseudomonadati</taxon>
        <taxon>Pseudomonadota</taxon>
        <taxon>Gammaproteobacteria</taxon>
        <taxon>Cellvibrionales</taxon>
        <taxon>Spongiibacteraceae</taxon>
        <taxon>BD1-7 clade</taxon>
    </lineage>
</organism>
<dbReference type="FunFam" id="3.40.50.300:FF:000249">
    <property type="entry name" value="tRNA modification GTPase MnmE"/>
    <property type="match status" value="1"/>
</dbReference>
<dbReference type="PANTHER" id="PTHR42714:SF2">
    <property type="entry name" value="TRNA MODIFICATION GTPASE GTPBP3, MITOCHONDRIAL"/>
    <property type="match status" value="1"/>
</dbReference>
<feature type="binding site" evidence="10">
    <location>
        <position position="108"/>
    </location>
    <ligand>
        <name>(6S)-5-formyl-5,6,7,8-tetrahydrofolate</name>
        <dbReference type="ChEBI" id="CHEBI:57457"/>
    </ligand>
</feature>
<dbReference type="InterPro" id="IPR004520">
    <property type="entry name" value="GTPase_MnmE"/>
</dbReference>
<dbReference type="InterPro" id="IPR006073">
    <property type="entry name" value="GTP-bd"/>
</dbReference>
<keyword evidence="6 10" id="KW-0378">Hydrolase</keyword>
<keyword evidence="9 10" id="KW-0342">GTP-binding</keyword>
<dbReference type="GO" id="GO:0005829">
    <property type="term" value="C:cytosol"/>
    <property type="evidence" value="ECO:0007669"/>
    <property type="project" value="TreeGrafter"/>
</dbReference>
<accession>A0A5S9MW09</accession>
<keyword evidence="8 10" id="KW-0630">Potassium</keyword>
<dbReference type="GO" id="GO:0003924">
    <property type="term" value="F:GTPase activity"/>
    <property type="evidence" value="ECO:0007669"/>
    <property type="project" value="UniProtKB-UniRule"/>
</dbReference>
<evidence type="ECO:0000256" key="1">
    <source>
        <dbReference type="ARBA" id="ARBA00011043"/>
    </source>
</evidence>